<keyword evidence="1" id="KW-0812">Transmembrane</keyword>
<reference evidence="2 3" key="1">
    <citation type="submission" date="2023-03" db="EMBL/GenBank/DDBJ databases">
        <title>Complete genome sequence of Tepidibacter sp. SWIR-1, isolated from a deep-sea hydrothermal vent.</title>
        <authorList>
            <person name="Li X."/>
        </authorList>
    </citation>
    <scope>NUCLEOTIDE SEQUENCE [LARGE SCALE GENOMIC DNA]</scope>
    <source>
        <strain evidence="2 3">SWIR-1</strain>
    </source>
</reference>
<gene>
    <name evidence="2" type="ORF">P4S50_13635</name>
</gene>
<accession>A0ABY8E950</accession>
<keyword evidence="1" id="KW-1133">Transmembrane helix</keyword>
<evidence type="ECO:0000256" key="1">
    <source>
        <dbReference type="SAM" id="Phobius"/>
    </source>
</evidence>
<proteinExistence type="predicted"/>
<keyword evidence="3" id="KW-1185">Reference proteome</keyword>
<name>A0ABY8E950_9FIRM</name>
<feature type="transmembrane region" description="Helical" evidence="1">
    <location>
        <begin position="56"/>
        <end position="72"/>
    </location>
</feature>
<feature type="transmembrane region" description="Helical" evidence="1">
    <location>
        <begin position="6"/>
        <end position="22"/>
    </location>
</feature>
<organism evidence="2 3">
    <name type="scientific">Tepidibacter hydrothermalis</name>
    <dbReference type="NCBI Taxonomy" id="3036126"/>
    <lineage>
        <taxon>Bacteria</taxon>
        <taxon>Bacillati</taxon>
        <taxon>Bacillota</taxon>
        <taxon>Clostridia</taxon>
        <taxon>Peptostreptococcales</taxon>
        <taxon>Peptostreptococcaceae</taxon>
        <taxon>Tepidibacter</taxon>
    </lineage>
</organism>
<evidence type="ECO:0000313" key="2">
    <source>
        <dbReference type="EMBL" id="WFD09423.1"/>
    </source>
</evidence>
<evidence type="ECO:0000313" key="3">
    <source>
        <dbReference type="Proteomes" id="UP001222800"/>
    </source>
</evidence>
<keyword evidence="1" id="KW-0472">Membrane</keyword>
<dbReference type="EMBL" id="CP120733">
    <property type="protein sequence ID" value="WFD09423.1"/>
    <property type="molecule type" value="Genomic_DNA"/>
</dbReference>
<protein>
    <submittedName>
        <fullName evidence="2">Uncharacterized protein</fullName>
    </submittedName>
</protein>
<dbReference type="Proteomes" id="UP001222800">
    <property type="component" value="Chromosome"/>
</dbReference>
<sequence>MEAIFDRIIVLVLIGFGGVLLSRKKLMVSRLIEQTFIAFIILGYSSINYIKEDYPIRIIIMIIVIVSCVCLTKRRYTIYNVYIKDILFLINDILSKIDIRYVNKDNDIILENAKIKLKESIGCVEINFSEIKDKQLYSKIKNEIKSRLNTIDKKIFPFAGMIYSILGIVVTLSIYCVSK</sequence>
<dbReference type="RefSeq" id="WP_277731348.1">
    <property type="nucleotide sequence ID" value="NZ_CP120733.1"/>
</dbReference>
<feature type="transmembrane region" description="Helical" evidence="1">
    <location>
        <begin position="31"/>
        <end position="50"/>
    </location>
</feature>
<feature type="transmembrane region" description="Helical" evidence="1">
    <location>
        <begin position="155"/>
        <end position="175"/>
    </location>
</feature>